<dbReference type="EMBL" id="CP079105">
    <property type="protein sequence ID" value="QXQ12398.1"/>
    <property type="molecule type" value="Genomic_DNA"/>
</dbReference>
<evidence type="ECO:0000256" key="2">
    <source>
        <dbReference type="ARBA" id="ARBA00022527"/>
    </source>
</evidence>
<evidence type="ECO:0000256" key="7">
    <source>
        <dbReference type="PROSITE-ProRule" id="PRU10141"/>
    </source>
</evidence>
<dbReference type="InterPro" id="IPR017441">
    <property type="entry name" value="Protein_kinase_ATP_BS"/>
</dbReference>
<evidence type="ECO:0000256" key="3">
    <source>
        <dbReference type="ARBA" id="ARBA00022679"/>
    </source>
</evidence>
<feature type="binding site" evidence="7">
    <location>
        <position position="38"/>
    </location>
    <ligand>
        <name>ATP</name>
        <dbReference type="ChEBI" id="CHEBI:30616"/>
    </ligand>
</feature>
<dbReference type="RefSeq" id="WP_066469716.1">
    <property type="nucleotide sequence ID" value="NZ_CBCRUZ010000001.1"/>
</dbReference>
<keyword evidence="2 9" id="KW-0723">Serine/threonine-protein kinase</keyword>
<dbReference type="Gene3D" id="1.10.510.10">
    <property type="entry name" value="Transferase(Phosphotransferase) domain 1"/>
    <property type="match status" value="1"/>
</dbReference>
<dbReference type="SMART" id="SM00220">
    <property type="entry name" value="S_TKc"/>
    <property type="match status" value="1"/>
</dbReference>
<evidence type="ECO:0000313" key="9">
    <source>
        <dbReference type="EMBL" id="QXQ12398.1"/>
    </source>
</evidence>
<dbReference type="PANTHER" id="PTHR43289:SF6">
    <property type="entry name" value="SERINE_THREONINE-PROTEIN KINASE NEKL-3"/>
    <property type="match status" value="1"/>
</dbReference>
<dbReference type="InterPro" id="IPR008271">
    <property type="entry name" value="Ser/Thr_kinase_AS"/>
</dbReference>
<evidence type="ECO:0000256" key="5">
    <source>
        <dbReference type="ARBA" id="ARBA00022777"/>
    </source>
</evidence>
<keyword evidence="3" id="KW-0808">Transferase</keyword>
<dbReference type="CDD" id="cd14014">
    <property type="entry name" value="STKc_PknB_like"/>
    <property type="match status" value="1"/>
</dbReference>
<accession>A0ABX8S3J7</accession>
<evidence type="ECO:0000256" key="4">
    <source>
        <dbReference type="ARBA" id="ARBA00022741"/>
    </source>
</evidence>
<dbReference type="InterPro" id="IPR011009">
    <property type="entry name" value="Kinase-like_dom_sf"/>
</dbReference>
<dbReference type="EC" id="2.7.11.1" evidence="1"/>
<keyword evidence="4 7" id="KW-0547">Nucleotide-binding</keyword>
<evidence type="ECO:0000256" key="1">
    <source>
        <dbReference type="ARBA" id="ARBA00012513"/>
    </source>
</evidence>
<dbReference type="PROSITE" id="PS00108">
    <property type="entry name" value="PROTEIN_KINASE_ST"/>
    <property type="match status" value="1"/>
</dbReference>
<reference evidence="9" key="1">
    <citation type="submission" date="2021-07" db="EMBL/GenBank/DDBJ databases">
        <title>Candidatus Kaistella beijingensis sp. nov. isolated from a municipal wastewater treatment plant is involved in sludge foaming.</title>
        <authorList>
            <person name="Song Y."/>
            <person name="Liu S.-J."/>
        </authorList>
    </citation>
    <scope>NUCLEOTIDE SEQUENCE</scope>
    <source>
        <strain evidence="9">DSM 43998</strain>
    </source>
</reference>
<dbReference type="Gene3D" id="3.30.200.20">
    <property type="entry name" value="Phosphorylase Kinase, domain 1"/>
    <property type="match status" value="1"/>
</dbReference>
<name>A0ABX8S3J7_9ACTN</name>
<dbReference type="PROSITE" id="PS50011">
    <property type="entry name" value="PROTEIN_KINASE_DOM"/>
    <property type="match status" value="1"/>
</dbReference>
<dbReference type="SUPFAM" id="SSF56112">
    <property type="entry name" value="Protein kinase-like (PK-like)"/>
    <property type="match status" value="1"/>
</dbReference>
<evidence type="ECO:0000259" key="8">
    <source>
        <dbReference type="PROSITE" id="PS50011"/>
    </source>
</evidence>
<keyword evidence="10" id="KW-1185">Reference proteome</keyword>
<protein>
    <recommendedName>
        <fullName evidence="1">non-specific serine/threonine protein kinase</fullName>
        <ecNumber evidence="1">2.7.11.1</ecNumber>
    </recommendedName>
</protein>
<dbReference type="Proteomes" id="UP000887023">
    <property type="component" value="Chromosome"/>
</dbReference>
<dbReference type="PROSITE" id="PS00107">
    <property type="entry name" value="PROTEIN_KINASE_ATP"/>
    <property type="match status" value="1"/>
</dbReference>
<sequence length="466" mass="50757">MDDIRFGRYRLLGLIGRGGMGEVYRAYDTDTRREVALKLLPEHLAEDDTFRERFRREAHITAGLRDPHVTPIHAFGEIDGRLYLDMRLIDGADLTSVLAGSGGLPPESAVSYLRQVADALDAAHGQGLIHRDVKPSNILITDRDFVYLIDFGIAHGEQDTSLTAMGSAVGTLAYMAPERFRPERAGKAADVYSLACVLYECLTGQIPFPRDSLEQQVSAHMTTDPPRPTDYRDGIPPDLDEVIARGMAKRPADRFDSAGALAGAALRAVSGRPTVSRGPLPAVPLGPRRDTCPGEPMEPNWSGEPAETVGRGHHGGWLIAILSILVVLTAGSALTSNDLLGRGANLTSTVATSTVTVTATGPPSFDRIARFVRDYYALLPERRDQAWDDLDSTYAARTGRPEFDRFWSSVSAVQLDSVSPQDGSSVQVRLTYRTTDGRTETENRWVQVTLTDGRMQVANSTRLGPG</sequence>
<dbReference type="GO" id="GO:0004674">
    <property type="term" value="F:protein serine/threonine kinase activity"/>
    <property type="evidence" value="ECO:0007669"/>
    <property type="project" value="UniProtKB-KW"/>
</dbReference>
<dbReference type="InterPro" id="IPR000719">
    <property type="entry name" value="Prot_kinase_dom"/>
</dbReference>
<organism evidence="9 10">
    <name type="scientific">Skermania pinensis</name>
    <dbReference type="NCBI Taxonomy" id="39122"/>
    <lineage>
        <taxon>Bacteria</taxon>
        <taxon>Bacillati</taxon>
        <taxon>Actinomycetota</taxon>
        <taxon>Actinomycetes</taxon>
        <taxon>Mycobacteriales</taxon>
        <taxon>Gordoniaceae</taxon>
        <taxon>Skermania</taxon>
    </lineage>
</organism>
<evidence type="ECO:0000256" key="6">
    <source>
        <dbReference type="ARBA" id="ARBA00022840"/>
    </source>
</evidence>
<feature type="domain" description="Protein kinase" evidence="8">
    <location>
        <begin position="9"/>
        <end position="275"/>
    </location>
</feature>
<proteinExistence type="predicted"/>
<keyword evidence="6 7" id="KW-0067">ATP-binding</keyword>
<dbReference type="Pfam" id="PF00069">
    <property type="entry name" value="Pkinase"/>
    <property type="match status" value="1"/>
</dbReference>
<keyword evidence="5 9" id="KW-0418">Kinase</keyword>
<dbReference type="PANTHER" id="PTHR43289">
    <property type="entry name" value="MITOGEN-ACTIVATED PROTEIN KINASE KINASE KINASE 20-RELATED"/>
    <property type="match status" value="1"/>
</dbReference>
<evidence type="ECO:0000313" key="10">
    <source>
        <dbReference type="Proteomes" id="UP000887023"/>
    </source>
</evidence>
<gene>
    <name evidence="9" type="ORF">KV203_10340</name>
</gene>